<feature type="transmembrane region" description="Helical" evidence="1">
    <location>
        <begin position="119"/>
        <end position="139"/>
    </location>
</feature>
<keyword evidence="1" id="KW-1133">Transmembrane helix</keyword>
<evidence type="ECO:0000313" key="2">
    <source>
        <dbReference type="EMBL" id="CAG6599548.1"/>
    </source>
</evidence>
<feature type="transmembrane region" description="Helical" evidence="1">
    <location>
        <begin position="78"/>
        <end position="99"/>
    </location>
</feature>
<accession>A0A8D8L0K6</accession>
<proteinExistence type="predicted"/>
<organism evidence="2">
    <name type="scientific">Culex pipiens</name>
    <name type="common">House mosquito</name>
    <dbReference type="NCBI Taxonomy" id="7175"/>
    <lineage>
        <taxon>Eukaryota</taxon>
        <taxon>Metazoa</taxon>
        <taxon>Ecdysozoa</taxon>
        <taxon>Arthropoda</taxon>
        <taxon>Hexapoda</taxon>
        <taxon>Insecta</taxon>
        <taxon>Pterygota</taxon>
        <taxon>Neoptera</taxon>
        <taxon>Endopterygota</taxon>
        <taxon>Diptera</taxon>
        <taxon>Nematocera</taxon>
        <taxon>Culicoidea</taxon>
        <taxon>Culicidae</taxon>
        <taxon>Culicinae</taxon>
        <taxon>Culicini</taxon>
        <taxon>Culex</taxon>
        <taxon>Culex</taxon>
    </lineage>
</organism>
<dbReference type="EMBL" id="HBUE01343409">
    <property type="protein sequence ID" value="CAG6599548.1"/>
    <property type="molecule type" value="Transcribed_RNA"/>
</dbReference>
<dbReference type="AlphaFoldDB" id="A0A8D8L0K6"/>
<sequence length="166" mass="18819">MVARRICRELNLRVTFCRHLSREEMRFDRGSSYCRKLTYFNSLGSDESSWFCSASLSNVTKSGGGGPLRPFSTFLCGFLLRFCIRFLPAFFTRIVPVWIDQLACFHSGPVFLSGSWSFFLLLQLSACLFSFLSLSCIALGHAQRLAVIHATAEPVTCLHRMNRTRA</sequence>
<dbReference type="EMBL" id="HBUE01236503">
    <property type="protein sequence ID" value="CAG6547356.1"/>
    <property type="molecule type" value="Transcribed_RNA"/>
</dbReference>
<protein>
    <submittedName>
        <fullName evidence="2">(northern house mosquito) hypothetical protein</fullName>
    </submittedName>
</protein>
<evidence type="ECO:0000256" key="1">
    <source>
        <dbReference type="SAM" id="Phobius"/>
    </source>
</evidence>
<keyword evidence="1" id="KW-0812">Transmembrane</keyword>
<reference evidence="2" key="1">
    <citation type="submission" date="2021-05" db="EMBL/GenBank/DDBJ databases">
        <authorList>
            <person name="Alioto T."/>
            <person name="Alioto T."/>
            <person name="Gomez Garrido J."/>
        </authorList>
    </citation>
    <scope>NUCLEOTIDE SEQUENCE</scope>
</reference>
<dbReference type="EMBL" id="HBUE01055409">
    <property type="protein sequence ID" value="CAG6466253.1"/>
    <property type="molecule type" value="Transcribed_RNA"/>
</dbReference>
<keyword evidence="1" id="KW-0472">Membrane</keyword>
<name>A0A8D8L0K6_CULPI</name>